<keyword evidence="4" id="KW-0560">Oxidoreductase</keyword>
<organism evidence="8 9">
    <name type="scientific">Leptonema illini DSM 21528</name>
    <dbReference type="NCBI Taxonomy" id="929563"/>
    <lineage>
        <taxon>Bacteria</taxon>
        <taxon>Pseudomonadati</taxon>
        <taxon>Spirochaetota</taxon>
        <taxon>Spirochaetia</taxon>
        <taxon>Leptospirales</taxon>
        <taxon>Leptospiraceae</taxon>
        <taxon>Leptonema</taxon>
    </lineage>
</organism>
<dbReference type="PANTHER" id="PTHR46056">
    <property type="entry name" value="LONG-CHAIN-ALCOHOL OXIDASE"/>
    <property type="match status" value="1"/>
</dbReference>
<comment type="cofactor">
    <cofactor evidence="5">
        <name>FAD</name>
        <dbReference type="ChEBI" id="CHEBI:57692"/>
    </cofactor>
</comment>
<evidence type="ECO:0000256" key="4">
    <source>
        <dbReference type="ARBA" id="ARBA00023002"/>
    </source>
</evidence>
<keyword evidence="3 5" id="KW-0274">FAD</keyword>
<evidence type="ECO:0000256" key="1">
    <source>
        <dbReference type="ARBA" id="ARBA00010790"/>
    </source>
</evidence>
<dbReference type="Pfam" id="PF00732">
    <property type="entry name" value="GMC_oxred_N"/>
    <property type="match status" value="1"/>
</dbReference>
<keyword evidence="2" id="KW-0285">Flavoprotein</keyword>
<dbReference type="HOGENOM" id="CLU_008878_3_0_12"/>
<gene>
    <name evidence="8" type="ORF">Lepil_2106</name>
</gene>
<dbReference type="GO" id="GO:0050660">
    <property type="term" value="F:flavin adenine dinucleotide binding"/>
    <property type="evidence" value="ECO:0007669"/>
    <property type="project" value="InterPro"/>
</dbReference>
<feature type="binding site" evidence="5">
    <location>
        <position position="488"/>
    </location>
    <ligand>
        <name>FAD</name>
        <dbReference type="ChEBI" id="CHEBI:57692"/>
    </ligand>
</feature>
<evidence type="ECO:0000259" key="7">
    <source>
        <dbReference type="Pfam" id="PF05199"/>
    </source>
</evidence>
<accession>H2CFT5</accession>
<comment type="similarity">
    <text evidence="1">Belongs to the GMC oxidoreductase family.</text>
</comment>
<dbReference type="AlphaFoldDB" id="H2CFT5"/>
<name>H2CFT5_9LEPT</name>
<dbReference type="Proteomes" id="UP000005737">
    <property type="component" value="Unassembled WGS sequence"/>
</dbReference>
<keyword evidence="9" id="KW-1185">Reference proteome</keyword>
<evidence type="ECO:0000256" key="2">
    <source>
        <dbReference type="ARBA" id="ARBA00022630"/>
    </source>
</evidence>
<dbReference type="STRING" id="183.GCA_002009735_03871"/>
<evidence type="ECO:0000313" key="8">
    <source>
        <dbReference type="EMBL" id="EHQ06784.1"/>
    </source>
</evidence>
<dbReference type="GO" id="GO:0016614">
    <property type="term" value="F:oxidoreductase activity, acting on CH-OH group of donors"/>
    <property type="evidence" value="ECO:0007669"/>
    <property type="project" value="InterPro"/>
</dbReference>
<proteinExistence type="inferred from homology"/>
<dbReference type="InterPro" id="IPR007867">
    <property type="entry name" value="GMC_OxRtase_C"/>
</dbReference>
<sequence length="522" mass="57351">MNNPYANAIDASRLEKDITLEADAVIVGSGAGGGITAEILTRAGFRVIIIEEGGLAQREDFKLKEMETFQKLYYDGGNRSTKGHEFSVAQGRTVGGSTVVNWTTCLRTPPQTFDFWKSQLKIEGYSSEEMAPFYDWAEKRLHVTDWTAHNANNSLLATGAEKLGWSYRNIPRNVKSCFALGFCGLGCPTDAKQSMLITTIPEALKRNATLLYRSRAVRFEWKGDRINELLCHALNPEGTAEQSVKIRIRARLYVSSAGAINTPALLLRSGLPDPHALTGKRTFVQMHNYSIAIMPDAIAPFTGAPQSVASDHFLFADGVSGRAGYNIEAVGAQPVVMMNFRKIVGNDFEQYARNLSRVHILVSQIRDGFSEQSQGGVVSLNERGQGILDYPFSDFIKDGIRRSYLSMAECQFAAGAEEVTPANNDVRPFRSWNDAKEAITDMPIRSPNTFVNSTHPLGGCAMGVDERTSVVDTHGRHHHIANLAVIDGSLFPTGLGVNPSLTVYAVAAKLARFHSNELRRMI</sequence>
<evidence type="ECO:0000259" key="6">
    <source>
        <dbReference type="Pfam" id="PF00732"/>
    </source>
</evidence>
<dbReference type="InterPro" id="IPR012132">
    <property type="entry name" value="GMC_OxRdtase"/>
</dbReference>
<reference evidence="8 9" key="1">
    <citation type="submission" date="2011-10" db="EMBL/GenBank/DDBJ databases">
        <title>The Improved High-Quality Draft genome of Leptonema illini DSM 21528.</title>
        <authorList>
            <consortium name="US DOE Joint Genome Institute (JGI-PGF)"/>
            <person name="Lucas S."/>
            <person name="Copeland A."/>
            <person name="Lapidus A."/>
            <person name="Glavina del Rio T."/>
            <person name="Dalin E."/>
            <person name="Tice H."/>
            <person name="Bruce D."/>
            <person name="Goodwin L."/>
            <person name="Pitluck S."/>
            <person name="Peters L."/>
            <person name="Mikhailova N."/>
            <person name="Held B."/>
            <person name="Kyrpides N."/>
            <person name="Mavromatis K."/>
            <person name="Ivanova N."/>
            <person name="Markowitz V."/>
            <person name="Cheng J.-F."/>
            <person name="Hugenholtz P."/>
            <person name="Woyke T."/>
            <person name="Wu D."/>
            <person name="Gronow S."/>
            <person name="Wellnitz S."/>
            <person name="Brambilla E.-M."/>
            <person name="Klenk H.-P."/>
            <person name="Eisen J.A."/>
        </authorList>
    </citation>
    <scope>NUCLEOTIDE SEQUENCE [LARGE SCALE GENOMIC DNA]</scope>
    <source>
        <strain evidence="8 9">DSM 21528</strain>
    </source>
</reference>
<dbReference type="RefSeq" id="WP_002772471.1">
    <property type="nucleotide sequence ID" value="NZ_JH597773.1"/>
</dbReference>
<dbReference type="Pfam" id="PF05199">
    <property type="entry name" value="GMC_oxred_C"/>
    <property type="match status" value="1"/>
</dbReference>
<protein>
    <submittedName>
        <fullName evidence="8">Glucose-methanol-choline oxidoreductase</fullName>
    </submittedName>
</protein>
<evidence type="ECO:0000256" key="3">
    <source>
        <dbReference type="ARBA" id="ARBA00022827"/>
    </source>
</evidence>
<dbReference type="PIRSF" id="PIRSF000137">
    <property type="entry name" value="Alcohol_oxidase"/>
    <property type="match status" value="1"/>
</dbReference>
<dbReference type="SUPFAM" id="SSF51905">
    <property type="entry name" value="FAD/NAD(P)-binding domain"/>
    <property type="match status" value="1"/>
</dbReference>
<evidence type="ECO:0000313" key="9">
    <source>
        <dbReference type="Proteomes" id="UP000005737"/>
    </source>
</evidence>
<dbReference type="Gene3D" id="3.50.50.60">
    <property type="entry name" value="FAD/NAD(P)-binding domain"/>
    <property type="match status" value="2"/>
</dbReference>
<dbReference type="EMBL" id="JH597773">
    <property type="protein sequence ID" value="EHQ06784.1"/>
    <property type="molecule type" value="Genomic_DNA"/>
</dbReference>
<evidence type="ECO:0000256" key="5">
    <source>
        <dbReference type="PIRSR" id="PIRSR000137-2"/>
    </source>
</evidence>
<dbReference type="InterPro" id="IPR036188">
    <property type="entry name" value="FAD/NAD-bd_sf"/>
</dbReference>
<dbReference type="InterPro" id="IPR000172">
    <property type="entry name" value="GMC_OxRdtase_N"/>
</dbReference>
<feature type="domain" description="Glucose-methanol-choline oxidoreductase N-terminal" evidence="6">
    <location>
        <begin position="70"/>
        <end position="285"/>
    </location>
</feature>
<dbReference type="PANTHER" id="PTHR46056:SF12">
    <property type="entry name" value="LONG-CHAIN-ALCOHOL OXIDASE"/>
    <property type="match status" value="1"/>
</dbReference>
<feature type="domain" description="Glucose-methanol-choline oxidoreductase C-terminal" evidence="7">
    <location>
        <begin position="399"/>
        <end position="507"/>
    </location>
</feature>